<evidence type="ECO:0000259" key="2">
    <source>
        <dbReference type="Pfam" id="PF17948"/>
    </source>
</evidence>
<dbReference type="Gene3D" id="1.10.8.1180">
    <property type="match status" value="1"/>
</dbReference>
<dbReference type="InterPro" id="IPR040480">
    <property type="entry name" value="DnaT_DNA_bind"/>
</dbReference>
<protein>
    <recommendedName>
        <fullName evidence="4">Lin1244/Lin1753-like N-terminal domain-containing protein</fullName>
    </recommendedName>
</protein>
<feature type="domain" description="Lin1244/Lin1753-like N-terminal" evidence="1">
    <location>
        <begin position="8"/>
        <end position="90"/>
    </location>
</feature>
<feature type="domain" description="DnaT DNA-binding" evidence="2">
    <location>
        <begin position="174"/>
        <end position="237"/>
    </location>
</feature>
<dbReference type="EMBL" id="LR796710">
    <property type="protein sequence ID" value="CAB4161203.1"/>
    <property type="molecule type" value="Genomic_DNA"/>
</dbReference>
<organism evidence="3">
    <name type="scientific">uncultured Caudovirales phage</name>
    <dbReference type="NCBI Taxonomy" id="2100421"/>
    <lineage>
        <taxon>Viruses</taxon>
        <taxon>Duplodnaviria</taxon>
        <taxon>Heunggongvirae</taxon>
        <taxon>Uroviricota</taxon>
        <taxon>Caudoviricetes</taxon>
        <taxon>Peduoviridae</taxon>
        <taxon>Maltschvirus</taxon>
        <taxon>Maltschvirus maltsch</taxon>
    </lineage>
</organism>
<dbReference type="Pfam" id="PF14297">
    <property type="entry name" value="Lin1244_N"/>
    <property type="match status" value="1"/>
</dbReference>
<evidence type="ECO:0008006" key="4">
    <source>
        <dbReference type="Google" id="ProtNLM"/>
    </source>
</evidence>
<gene>
    <name evidence="3" type="ORF">UFOVP774_39</name>
</gene>
<evidence type="ECO:0000313" key="3">
    <source>
        <dbReference type="EMBL" id="CAB4161203.1"/>
    </source>
</evidence>
<reference evidence="3" key="1">
    <citation type="submission" date="2020-04" db="EMBL/GenBank/DDBJ databases">
        <authorList>
            <person name="Chiriac C."/>
            <person name="Salcher M."/>
            <person name="Ghai R."/>
            <person name="Kavagutti S V."/>
        </authorList>
    </citation>
    <scope>NUCLEOTIDE SEQUENCE</scope>
</reference>
<evidence type="ECO:0000259" key="1">
    <source>
        <dbReference type="Pfam" id="PF14297"/>
    </source>
</evidence>
<name>A0A6J5NQS1_9CAUD</name>
<dbReference type="InterPro" id="IPR025400">
    <property type="entry name" value="Lin1244/Lin1753-like_N"/>
</dbReference>
<dbReference type="Pfam" id="PF17948">
    <property type="entry name" value="DnaT"/>
    <property type="match status" value="1"/>
</dbReference>
<sequence length="244" mass="28491">MWVKKMKWFKHDSDASNDSKLKKLRLKYGAQGYGIYWYCLELIARNVEKHNLTFELEHDAELIADDFKLSTDLVQHIMTYMVELGLFENSTGVITCLKMATRTDEYTQQLIRSLKSSPDTLPILSLDTHDKVRGIRREEKRTEQNRTEEAGEVIELKIANPPPPTEFTYSSQKFSMHGEWTPSDSFETLAKIAGMKLGDDYPVDEFLEFRTYWVTQPAMQRTQGEWEHAFIKSYKTKQMKGARK</sequence>
<proteinExistence type="predicted"/>
<accession>A0A6J5NQS1</accession>